<dbReference type="InterPro" id="IPR050569">
    <property type="entry name" value="TAAR"/>
</dbReference>
<evidence type="ECO:0000256" key="2">
    <source>
        <dbReference type="ARBA" id="ARBA00010663"/>
    </source>
</evidence>
<evidence type="ECO:0000256" key="1">
    <source>
        <dbReference type="ARBA" id="ARBA00004651"/>
    </source>
</evidence>
<evidence type="ECO:0000256" key="9">
    <source>
        <dbReference type="ARBA" id="ARBA00023224"/>
    </source>
</evidence>
<evidence type="ECO:0000259" key="11">
    <source>
        <dbReference type="PROSITE" id="PS50262"/>
    </source>
</evidence>
<evidence type="ECO:0000256" key="7">
    <source>
        <dbReference type="ARBA" id="ARBA00023136"/>
    </source>
</evidence>
<keyword evidence="8" id="KW-0675">Receptor</keyword>
<comment type="subcellular location">
    <subcellularLocation>
        <location evidence="1">Cell membrane</location>
        <topology evidence="1">Multi-pass membrane protein</topology>
    </subcellularLocation>
</comment>
<dbReference type="Proteomes" id="UP001142055">
    <property type="component" value="Chromosome 1"/>
</dbReference>
<dbReference type="InterPro" id="IPR000276">
    <property type="entry name" value="GPCR_Rhodpsn"/>
</dbReference>
<evidence type="ECO:0000256" key="5">
    <source>
        <dbReference type="ARBA" id="ARBA00022989"/>
    </source>
</evidence>
<evidence type="ECO:0000313" key="13">
    <source>
        <dbReference type="Proteomes" id="UP001142055"/>
    </source>
</evidence>
<dbReference type="PROSITE" id="PS50262">
    <property type="entry name" value="G_PROTEIN_RECEP_F1_2"/>
    <property type="match status" value="1"/>
</dbReference>
<keyword evidence="9" id="KW-0807">Transducer</keyword>
<protein>
    <recommendedName>
        <fullName evidence="11">G-protein coupled receptors family 1 profile domain-containing protein</fullName>
    </recommendedName>
</protein>
<evidence type="ECO:0000256" key="4">
    <source>
        <dbReference type="ARBA" id="ARBA00022692"/>
    </source>
</evidence>
<evidence type="ECO:0000256" key="8">
    <source>
        <dbReference type="ARBA" id="ARBA00023170"/>
    </source>
</evidence>
<dbReference type="InterPro" id="IPR017452">
    <property type="entry name" value="GPCR_Rhodpsn_7TM"/>
</dbReference>
<keyword evidence="7 10" id="KW-0472">Membrane</keyword>
<comment type="caution">
    <text evidence="12">The sequence shown here is derived from an EMBL/GenBank/DDBJ whole genome shotgun (WGS) entry which is preliminary data.</text>
</comment>
<evidence type="ECO:0000256" key="6">
    <source>
        <dbReference type="ARBA" id="ARBA00023040"/>
    </source>
</evidence>
<organism evidence="12 13">
    <name type="scientific">Blomia tropicalis</name>
    <name type="common">Mite</name>
    <dbReference type="NCBI Taxonomy" id="40697"/>
    <lineage>
        <taxon>Eukaryota</taxon>
        <taxon>Metazoa</taxon>
        <taxon>Ecdysozoa</taxon>
        <taxon>Arthropoda</taxon>
        <taxon>Chelicerata</taxon>
        <taxon>Arachnida</taxon>
        <taxon>Acari</taxon>
        <taxon>Acariformes</taxon>
        <taxon>Sarcoptiformes</taxon>
        <taxon>Astigmata</taxon>
        <taxon>Glycyphagoidea</taxon>
        <taxon>Echimyopodidae</taxon>
        <taxon>Blomia</taxon>
    </lineage>
</organism>
<dbReference type="Pfam" id="PF00001">
    <property type="entry name" value="7tm_1"/>
    <property type="match status" value="1"/>
</dbReference>
<accession>A0A9Q0MDT4</accession>
<evidence type="ECO:0000313" key="12">
    <source>
        <dbReference type="EMBL" id="KAJ6222437.1"/>
    </source>
</evidence>
<dbReference type="PRINTS" id="PR00237">
    <property type="entry name" value="GPCRRHODOPSN"/>
</dbReference>
<feature type="transmembrane region" description="Helical" evidence="10">
    <location>
        <begin position="86"/>
        <end position="106"/>
    </location>
</feature>
<dbReference type="GO" id="GO:0005886">
    <property type="term" value="C:plasma membrane"/>
    <property type="evidence" value="ECO:0007669"/>
    <property type="project" value="UniProtKB-SubCell"/>
</dbReference>
<feature type="transmembrane region" description="Helical" evidence="10">
    <location>
        <begin position="45"/>
        <end position="66"/>
    </location>
</feature>
<reference evidence="12" key="1">
    <citation type="submission" date="2022-12" db="EMBL/GenBank/DDBJ databases">
        <title>Genome assemblies of Blomia tropicalis.</title>
        <authorList>
            <person name="Cui Y."/>
        </authorList>
    </citation>
    <scope>NUCLEOTIDE SEQUENCE</scope>
    <source>
        <tissue evidence="12">Adult mites</tissue>
    </source>
</reference>
<dbReference type="EMBL" id="JAPWDV010000001">
    <property type="protein sequence ID" value="KAJ6222437.1"/>
    <property type="molecule type" value="Genomic_DNA"/>
</dbReference>
<feature type="transmembrane region" description="Helical" evidence="10">
    <location>
        <begin position="174"/>
        <end position="193"/>
    </location>
</feature>
<dbReference type="SUPFAM" id="SSF81321">
    <property type="entry name" value="Family A G protein-coupled receptor-like"/>
    <property type="match status" value="1"/>
</dbReference>
<feature type="transmembrane region" description="Helical" evidence="10">
    <location>
        <begin position="213"/>
        <end position="231"/>
    </location>
</feature>
<proteinExistence type="inferred from homology"/>
<dbReference type="AlphaFoldDB" id="A0A9Q0MDT4"/>
<keyword evidence="4 10" id="KW-0812">Transmembrane</keyword>
<keyword evidence="3" id="KW-1003">Cell membrane</keyword>
<keyword evidence="5 10" id="KW-1133">Transmembrane helix</keyword>
<name>A0A9Q0MDT4_BLOTA</name>
<dbReference type="CDD" id="cd00637">
    <property type="entry name" value="7tm_classA_rhodopsin-like"/>
    <property type="match status" value="1"/>
</dbReference>
<sequence length="256" mass="29579">MDMQLFVHTMSISGQILSFVSVGYERYHTVSNPFDKEKVRRLTHMLVISCWIIAATIALLEIQLAPDTIGYHFCNVSHRSSSTHSGVIYIMLPFGTSCFVLVAFFYGRIVWLVRKHCKNVNTACRKMPIVNAGNGTDISNGSELPSIYGEVCVLDTKNRERGKRRIEAETAKKSFFVIVSFIAFTLPYPSMVLIERMFHLNHNRLIYELQYCFNIMSLLSAGLNPLVYGLANQQFRNAFRKICHRYYRRYKSRDYL</sequence>
<evidence type="ECO:0000256" key="3">
    <source>
        <dbReference type="ARBA" id="ARBA00022475"/>
    </source>
</evidence>
<gene>
    <name evidence="12" type="ORF">RDWZM_000982</name>
</gene>
<dbReference type="OMA" id="FFYGRIV"/>
<dbReference type="GO" id="GO:0004930">
    <property type="term" value="F:G protein-coupled receptor activity"/>
    <property type="evidence" value="ECO:0007669"/>
    <property type="project" value="UniProtKB-KW"/>
</dbReference>
<feature type="domain" description="G-protein coupled receptors family 1 profile" evidence="11">
    <location>
        <begin position="1"/>
        <end position="228"/>
    </location>
</feature>
<dbReference type="Gene3D" id="1.20.1070.10">
    <property type="entry name" value="Rhodopsin 7-helix transmembrane proteins"/>
    <property type="match status" value="1"/>
</dbReference>
<dbReference type="PANTHER" id="PTHR24249">
    <property type="entry name" value="HISTAMINE RECEPTOR-RELATED G-PROTEIN COUPLED RECEPTOR"/>
    <property type="match status" value="1"/>
</dbReference>
<keyword evidence="6" id="KW-0297">G-protein coupled receptor</keyword>
<keyword evidence="13" id="KW-1185">Reference proteome</keyword>
<comment type="similarity">
    <text evidence="2">Belongs to the G-protein coupled receptor 1 family.</text>
</comment>
<evidence type="ECO:0000256" key="10">
    <source>
        <dbReference type="SAM" id="Phobius"/>
    </source>
</evidence>